<evidence type="ECO:0000313" key="2">
    <source>
        <dbReference type="Proteomes" id="UP000576603"/>
    </source>
</evidence>
<reference evidence="1 2" key="1">
    <citation type="submission" date="2020-08" db="EMBL/GenBank/DDBJ databases">
        <title>Studying the diversity of plant-associated saprophytic bacteria and their role in host health and plant-pathogen interactions.</title>
        <authorList>
            <person name="Potnis N."/>
        </authorList>
    </citation>
    <scope>NUCLEOTIDE SEQUENCE [LARGE SCALE GENOMIC DNA]</scope>
    <source>
        <strain evidence="1 2">CFBP 7922</strain>
    </source>
</reference>
<organism evidence="1 2">
    <name type="scientific">Xanthomonas euvesicatoria</name>
    <dbReference type="NCBI Taxonomy" id="456327"/>
    <lineage>
        <taxon>Bacteria</taxon>
        <taxon>Pseudomonadati</taxon>
        <taxon>Pseudomonadota</taxon>
        <taxon>Gammaproteobacteria</taxon>
        <taxon>Lysobacterales</taxon>
        <taxon>Lysobacteraceae</taxon>
        <taxon>Xanthomonas</taxon>
    </lineage>
</organism>
<evidence type="ECO:0000313" key="1">
    <source>
        <dbReference type="EMBL" id="MBB4723260.1"/>
    </source>
</evidence>
<accession>A0AAW3U442</accession>
<dbReference type="AlphaFoldDB" id="A0AAW3U442"/>
<protein>
    <submittedName>
        <fullName evidence="1">Uncharacterized protein</fullName>
    </submittedName>
</protein>
<proteinExistence type="predicted"/>
<sequence length="41" mass="4521">MPQRRADVGGNGAVAYRARFRPPLTNSITVTDSRQTDSGDW</sequence>
<dbReference type="Proteomes" id="UP000576603">
    <property type="component" value="Unassembled WGS sequence"/>
</dbReference>
<name>A0AAW3U442_XANEU</name>
<dbReference type="EMBL" id="JACHNL010000003">
    <property type="protein sequence ID" value="MBB4723260.1"/>
    <property type="molecule type" value="Genomic_DNA"/>
</dbReference>
<gene>
    <name evidence="1" type="ORF">FHY32_001597</name>
</gene>
<comment type="caution">
    <text evidence="1">The sequence shown here is derived from an EMBL/GenBank/DDBJ whole genome shotgun (WGS) entry which is preliminary data.</text>
</comment>